<evidence type="ECO:0000313" key="2">
    <source>
        <dbReference type="EMBL" id="TVU02882.1"/>
    </source>
</evidence>
<protein>
    <submittedName>
        <fullName evidence="2">Uncharacterized protein</fullName>
    </submittedName>
</protein>
<dbReference type="Proteomes" id="UP000324897">
    <property type="component" value="Unassembled WGS sequence"/>
</dbReference>
<proteinExistence type="predicted"/>
<feature type="region of interest" description="Disordered" evidence="1">
    <location>
        <begin position="1"/>
        <end position="40"/>
    </location>
</feature>
<dbReference type="Gramene" id="TVU02882">
    <property type="protein sequence ID" value="TVU02882"/>
    <property type="gene ID" value="EJB05_51605"/>
</dbReference>
<reference evidence="2 3" key="1">
    <citation type="journal article" date="2019" name="Sci. Rep.">
        <title>A high-quality genome of Eragrostis curvula grass provides insights into Poaceae evolution and supports new strategies to enhance forage quality.</title>
        <authorList>
            <person name="Carballo J."/>
            <person name="Santos B.A.C.M."/>
            <person name="Zappacosta D."/>
            <person name="Garbus I."/>
            <person name="Selva J.P."/>
            <person name="Gallo C.A."/>
            <person name="Diaz A."/>
            <person name="Albertini E."/>
            <person name="Caccamo M."/>
            <person name="Echenique V."/>
        </authorList>
    </citation>
    <scope>NUCLEOTIDE SEQUENCE [LARGE SCALE GENOMIC DNA]</scope>
    <source>
        <strain evidence="3">cv. Victoria</strain>
        <tissue evidence="2">Leaf</tissue>
    </source>
</reference>
<dbReference type="PANTHER" id="PTHR21450:SF48">
    <property type="entry name" value="OS08G0551200 PROTEIN"/>
    <property type="match status" value="1"/>
</dbReference>
<dbReference type="EMBL" id="RWGY01000263">
    <property type="protein sequence ID" value="TVU02882.1"/>
    <property type="molecule type" value="Genomic_DNA"/>
</dbReference>
<accession>A0A5J9SV92</accession>
<evidence type="ECO:0000256" key="1">
    <source>
        <dbReference type="SAM" id="MobiDB-lite"/>
    </source>
</evidence>
<gene>
    <name evidence="2" type="ORF">EJB05_51605</name>
</gene>
<dbReference type="AlphaFoldDB" id="A0A5J9SV92"/>
<name>A0A5J9SV92_9POAL</name>
<dbReference type="OrthoDB" id="658187at2759"/>
<dbReference type="PANTHER" id="PTHR21450">
    <property type="entry name" value="PROTEIN ALTERED PHOSPHATE STARVATION RESPONSE 1"/>
    <property type="match status" value="1"/>
</dbReference>
<sequence>MTSLCSPGRSTNGSFPRAEPEKQVGDCDDDGGTYVQPPRPLMRTTVLTTSMTGTSYSFLAKTTTPRICMSNSHPMREVTGPEEPALPEAEEPLVPVPEPIWPASPRSCRWAPHGYDPLPCSYGSDPSYAYRYSAEMGGYGHNLVNSINYAHSEPLSPSLSYEHRPQVINANVDNYQYQKSEGFSPPMVAYQPLPTKSLPRVIKSISDKINKSRDEVLWPQTHELIQGFSQAVGMALSQATNIDSTIAAASFGEAQIDLVKQLELQLLDMTTRLAKRIEYVPEETDDGVPPFPLGHLGAPHVFIICNNWVINIARTSQMDVVHTMQAFASNVLHIWKRPRSEWKRC</sequence>
<feature type="compositionally biased region" description="Polar residues" evidence="1">
    <location>
        <begin position="1"/>
        <end position="14"/>
    </location>
</feature>
<evidence type="ECO:0000313" key="3">
    <source>
        <dbReference type="Proteomes" id="UP000324897"/>
    </source>
</evidence>
<organism evidence="2 3">
    <name type="scientific">Eragrostis curvula</name>
    <name type="common">weeping love grass</name>
    <dbReference type="NCBI Taxonomy" id="38414"/>
    <lineage>
        <taxon>Eukaryota</taxon>
        <taxon>Viridiplantae</taxon>
        <taxon>Streptophyta</taxon>
        <taxon>Embryophyta</taxon>
        <taxon>Tracheophyta</taxon>
        <taxon>Spermatophyta</taxon>
        <taxon>Magnoliopsida</taxon>
        <taxon>Liliopsida</taxon>
        <taxon>Poales</taxon>
        <taxon>Poaceae</taxon>
        <taxon>PACMAD clade</taxon>
        <taxon>Chloridoideae</taxon>
        <taxon>Eragrostideae</taxon>
        <taxon>Eragrostidinae</taxon>
        <taxon>Eragrostis</taxon>
    </lineage>
</organism>
<keyword evidence="3" id="KW-1185">Reference proteome</keyword>
<feature type="non-terminal residue" evidence="2">
    <location>
        <position position="1"/>
    </location>
</feature>
<comment type="caution">
    <text evidence="2">The sequence shown here is derived from an EMBL/GenBank/DDBJ whole genome shotgun (WGS) entry which is preliminary data.</text>
</comment>